<comment type="caution">
    <text evidence="15">The sequence shown here is derived from an EMBL/GenBank/DDBJ whole genome shotgun (WGS) entry which is preliminary data.</text>
</comment>
<dbReference type="Pfam" id="PF04452">
    <property type="entry name" value="Methyltrans_RNA"/>
    <property type="match status" value="1"/>
</dbReference>
<dbReference type="GO" id="GO:0070475">
    <property type="term" value="P:rRNA base methylation"/>
    <property type="evidence" value="ECO:0007669"/>
    <property type="project" value="TreeGrafter"/>
</dbReference>
<protein>
    <recommendedName>
        <fullName evidence="4 12">Ribosomal RNA small subunit methyltransferase E</fullName>
        <ecNumber evidence="3 12">2.1.1.193</ecNumber>
    </recommendedName>
</protein>
<evidence type="ECO:0000313" key="15">
    <source>
        <dbReference type="EMBL" id="GAV22045.1"/>
    </source>
</evidence>
<evidence type="ECO:0000256" key="12">
    <source>
        <dbReference type="PIRNR" id="PIRNR015601"/>
    </source>
</evidence>
<dbReference type="InterPro" id="IPR029026">
    <property type="entry name" value="tRNA_m1G_MTases_N"/>
</dbReference>
<dbReference type="PANTHER" id="PTHR30027">
    <property type="entry name" value="RIBOSOMAL RNA SMALL SUBUNIT METHYLTRANSFERASE E"/>
    <property type="match status" value="1"/>
</dbReference>
<organism evidence="15 16">
    <name type="scientific">Carboxydothermus pertinax</name>
    <dbReference type="NCBI Taxonomy" id="870242"/>
    <lineage>
        <taxon>Bacteria</taxon>
        <taxon>Bacillati</taxon>
        <taxon>Bacillota</taxon>
        <taxon>Clostridia</taxon>
        <taxon>Thermoanaerobacterales</taxon>
        <taxon>Thermoanaerobacteraceae</taxon>
        <taxon>Carboxydothermus</taxon>
    </lineage>
</organism>
<dbReference type="NCBIfam" id="NF008692">
    <property type="entry name" value="PRK11713.1-5"/>
    <property type="match status" value="1"/>
</dbReference>
<accession>A0A1L8CSX7</accession>
<keyword evidence="7 12" id="KW-0489">Methyltransferase</keyword>
<evidence type="ECO:0000256" key="2">
    <source>
        <dbReference type="ARBA" id="ARBA00005528"/>
    </source>
</evidence>
<evidence type="ECO:0000259" key="14">
    <source>
        <dbReference type="Pfam" id="PF20260"/>
    </source>
</evidence>
<comment type="subcellular location">
    <subcellularLocation>
        <location evidence="1 12">Cytoplasm</location>
    </subcellularLocation>
</comment>
<dbReference type="Proteomes" id="UP000187485">
    <property type="component" value="Unassembled WGS sequence"/>
</dbReference>
<keyword evidence="8 12" id="KW-0808">Transferase</keyword>
<dbReference type="GO" id="GO:0070042">
    <property type="term" value="F:rRNA (uridine-N3-)-methyltransferase activity"/>
    <property type="evidence" value="ECO:0007669"/>
    <property type="project" value="TreeGrafter"/>
</dbReference>
<dbReference type="EC" id="2.1.1.193" evidence="3 12"/>
<evidence type="ECO:0000256" key="3">
    <source>
        <dbReference type="ARBA" id="ARBA00012328"/>
    </source>
</evidence>
<dbReference type="EMBL" id="BDJK01000008">
    <property type="protein sequence ID" value="GAV22045.1"/>
    <property type="molecule type" value="Genomic_DNA"/>
</dbReference>
<evidence type="ECO:0000256" key="1">
    <source>
        <dbReference type="ARBA" id="ARBA00004496"/>
    </source>
</evidence>
<evidence type="ECO:0000256" key="8">
    <source>
        <dbReference type="ARBA" id="ARBA00022679"/>
    </source>
</evidence>
<feature type="domain" description="Ribosomal RNA small subunit methyltransferase E methyltransferase" evidence="13">
    <location>
        <begin position="75"/>
        <end position="236"/>
    </location>
</feature>
<dbReference type="SUPFAM" id="SSF75217">
    <property type="entry name" value="alpha/beta knot"/>
    <property type="match status" value="1"/>
</dbReference>
<evidence type="ECO:0000256" key="6">
    <source>
        <dbReference type="ARBA" id="ARBA00022552"/>
    </source>
</evidence>
<keyword evidence="6 12" id="KW-0698">rRNA processing</keyword>
<reference evidence="16" key="1">
    <citation type="submission" date="2016-12" db="EMBL/GenBank/DDBJ databases">
        <title>Draft Genome Sequences od Carboxydothermus pertinax and islandicus, Hydrogenogenic Carboxydotrophic Bacteria.</title>
        <authorList>
            <person name="Fukuyama Y."/>
            <person name="Ohmae K."/>
            <person name="Yoneda Y."/>
            <person name="Yoshida T."/>
            <person name="Sako Y."/>
        </authorList>
    </citation>
    <scope>NUCLEOTIDE SEQUENCE [LARGE SCALE GENOMIC DNA]</scope>
    <source>
        <strain evidence="16">Ug1</strain>
    </source>
</reference>
<gene>
    <name evidence="15" type="ORF">cpu_05550</name>
</gene>
<dbReference type="SUPFAM" id="SSF88697">
    <property type="entry name" value="PUA domain-like"/>
    <property type="match status" value="1"/>
</dbReference>
<dbReference type="InterPro" id="IPR046886">
    <property type="entry name" value="RsmE_MTase_dom"/>
</dbReference>
<evidence type="ECO:0000256" key="5">
    <source>
        <dbReference type="ARBA" id="ARBA00022490"/>
    </source>
</evidence>
<comment type="function">
    <text evidence="10 12">Specifically methylates the N3 position of the uracil ring of uridine 1498 (m3U1498) in 16S rRNA. Acts on the fully assembled 30S ribosomal subunit.</text>
</comment>
<keyword evidence="9 12" id="KW-0949">S-adenosyl-L-methionine</keyword>
<dbReference type="CDD" id="cd18084">
    <property type="entry name" value="RsmE-like"/>
    <property type="match status" value="1"/>
</dbReference>
<sequence>MPYFFLPPGQIQGDYAYLTGEDARHVTKVLRIKPGEKLTLQDEQDFRYYCQVVAVRKDLVQLKILAKKYVKTVPPVEVTLVQGVAKGEKMDFIIQKATEIGVFRVIPVETQRTVVIFDERKKKERRERWQKIAYEAAKQAGVSRVPKILPVIDLKALPEFLGNTLLLVPYEGEEQISLKKVLKETPVKKVTVVIGPEGGFAPGEIEYLKTLGSKTVSLGPRILRTETAAIATLSLVLYQWGDLGGDFT</sequence>
<evidence type="ECO:0000256" key="9">
    <source>
        <dbReference type="ARBA" id="ARBA00022691"/>
    </source>
</evidence>
<dbReference type="InterPro" id="IPR006700">
    <property type="entry name" value="RsmE"/>
</dbReference>
<dbReference type="PIRSF" id="PIRSF015601">
    <property type="entry name" value="MTase_slr0722"/>
    <property type="match status" value="1"/>
</dbReference>
<dbReference type="InterPro" id="IPR029028">
    <property type="entry name" value="Alpha/beta_knot_MTases"/>
</dbReference>
<evidence type="ECO:0000256" key="7">
    <source>
        <dbReference type="ARBA" id="ARBA00022603"/>
    </source>
</evidence>
<dbReference type="Gene3D" id="3.40.1280.10">
    <property type="match status" value="1"/>
</dbReference>
<evidence type="ECO:0000259" key="13">
    <source>
        <dbReference type="Pfam" id="PF04452"/>
    </source>
</evidence>
<dbReference type="GO" id="GO:0005737">
    <property type="term" value="C:cytoplasm"/>
    <property type="evidence" value="ECO:0007669"/>
    <property type="project" value="UniProtKB-SubCell"/>
</dbReference>
<proteinExistence type="inferred from homology"/>
<name>A0A1L8CSX7_9THEO</name>
<keyword evidence="16" id="KW-1185">Reference proteome</keyword>
<evidence type="ECO:0000256" key="11">
    <source>
        <dbReference type="ARBA" id="ARBA00047944"/>
    </source>
</evidence>
<dbReference type="InterPro" id="IPR015947">
    <property type="entry name" value="PUA-like_sf"/>
</dbReference>
<evidence type="ECO:0000313" key="16">
    <source>
        <dbReference type="Proteomes" id="UP000187485"/>
    </source>
</evidence>
<dbReference type="InterPro" id="IPR046887">
    <property type="entry name" value="RsmE_PUA-like"/>
</dbReference>
<dbReference type="Pfam" id="PF20260">
    <property type="entry name" value="PUA_4"/>
    <property type="match status" value="1"/>
</dbReference>
<keyword evidence="5 12" id="KW-0963">Cytoplasm</keyword>
<dbReference type="OrthoDB" id="9815641at2"/>
<feature type="domain" description="Ribosomal RNA small subunit methyltransferase E PUA-like" evidence="14">
    <location>
        <begin position="18"/>
        <end position="65"/>
    </location>
</feature>
<dbReference type="RefSeq" id="WP_075858488.1">
    <property type="nucleotide sequence ID" value="NZ_BDJK01000008.1"/>
</dbReference>
<comment type="catalytic activity">
    <reaction evidence="11 12">
        <text>uridine(1498) in 16S rRNA + S-adenosyl-L-methionine = N(3)-methyluridine(1498) in 16S rRNA + S-adenosyl-L-homocysteine + H(+)</text>
        <dbReference type="Rhea" id="RHEA:42920"/>
        <dbReference type="Rhea" id="RHEA-COMP:10283"/>
        <dbReference type="Rhea" id="RHEA-COMP:10284"/>
        <dbReference type="ChEBI" id="CHEBI:15378"/>
        <dbReference type="ChEBI" id="CHEBI:57856"/>
        <dbReference type="ChEBI" id="CHEBI:59789"/>
        <dbReference type="ChEBI" id="CHEBI:65315"/>
        <dbReference type="ChEBI" id="CHEBI:74502"/>
        <dbReference type="EC" id="2.1.1.193"/>
    </reaction>
</comment>
<dbReference type="PANTHER" id="PTHR30027:SF3">
    <property type="entry name" value="16S RRNA (URACIL(1498)-N(3))-METHYLTRANSFERASE"/>
    <property type="match status" value="1"/>
</dbReference>
<dbReference type="NCBIfam" id="TIGR00046">
    <property type="entry name" value="RsmE family RNA methyltransferase"/>
    <property type="match status" value="1"/>
</dbReference>
<comment type="similarity">
    <text evidence="2 12">Belongs to the RNA methyltransferase RsmE family.</text>
</comment>
<evidence type="ECO:0000256" key="4">
    <source>
        <dbReference type="ARBA" id="ARBA00013673"/>
    </source>
</evidence>
<dbReference type="STRING" id="870242.cpu_05550"/>
<dbReference type="AlphaFoldDB" id="A0A1L8CSX7"/>
<evidence type="ECO:0000256" key="10">
    <source>
        <dbReference type="ARBA" id="ARBA00025699"/>
    </source>
</evidence>